<reference evidence="6 7" key="1">
    <citation type="submission" date="2019-07" db="EMBL/GenBank/DDBJ databases">
        <title>Whole genome shotgun sequence of Pseudonocardia asaccharolytica NBRC 16224.</title>
        <authorList>
            <person name="Hosoyama A."/>
            <person name="Uohara A."/>
            <person name="Ohji S."/>
            <person name="Ichikawa N."/>
        </authorList>
    </citation>
    <scope>NUCLEOTIDE SEQUENCE [LARGE SCALE GENOMIC DNA]</scope>
    <source>
        <strain evidence="6 7">NBRC 16224</strain>
    </source>
</reference>
<dbReference type="EMBL" id="BJVI01000030">
    <property type="protein sequence ID" value="GEL19034.1"/>
    <property type="molecule type" value="Genomic_DNA"/>
</dbReference>
<dbReference type="Pfam" id="PF00440">
    <property type="entry name" value="TetR_N"/>
    <property type="match status" value="1"/>
</dbReference>
<dbReference type="Gene3D" id="1.10.357.10">
    <property type="entry name" value="Tetracycline Repressor, domain 2"/>
    <property type="match status" value="1"/>
</dbReference>
<evidence type="ECO:0000256" key="4">
    <source>
        <dbReference type="PROSITE-ProRule" id="PRU00335"/>
    </source>
</evidence>
<evidence type="ECO:0000313" key="7">
    <source>
        <dbReference type="Proteomes" id="UP000321328"/>
    </source>
</evidence>
<evidence type="ECO:0000256" key="2">
    <source>
        <dbReference type="ARBA" id="ARBA00023125"/>
    </source>
</evidence>
<gene>
    <name evidence="6" type="ORF">PA7_28710</name>
</gene>
<dbReference type="InterPro" id="IPR050109">
    <property type="entry name" value="HTH-type_TetR-like_transc_reg"/>
</dbReference>
<feature type="domain" description="HTH tetR-type" evidence="5">
    <location>
        <begin position="1"/>
        <end position="37"/>
    </location>
</feature>
<evidence type="ECO:0000256" key="3">
    <source>
        <dbReference type="ARBA" id="ARBA00023163"/>
    </source>
</evidence>
<keyword evidence="2 4" id="KW-0238">DNA-binding</keyword>
<sequence>MEDVAAAAGVSTATAYNHFPTKHALIGHVYAPLVGPVLAQAAIDLDQGRPVVDALIDHIGALTRVCWRYRALTAAFCAAAQDYTIRVGGPPRPDDEQDPRILVPLTSAIHGLVTYGQLAGALHAYPPATEISGFIINLLLIRSINRPHEPHEQAAELLLTMLFGALRPELLVAGGAAGRPFRRTG</sequence>
<name>A0A511D612_9PSEU</name>
<keyword evidence="7" id="KW-1185">Reference proteome</keyword>
<dbReference type="PANTHER" id="PTHR30055">
    <property type="entry name" value="HTH-TYPE TRANSCRIPTIONAL REGULATOR RUTR"/>
    <property type="match status" value="1"/>
</dbReference>
<dbReference type="PANTHER" id="PTHR30055:SF234">
    <property type="entry name" value="HTH-TYPE TRANSCRIPTIONAL REGULATOR BETI"/>
    <property type="match status" value="1"/>
</dbReference>
<dbReference type="InterPro" id="IPR009057">
    <property type="entry name" value="Homeodomain-like_sf"/>
</dbReference>
<proteinExistence type="predicted"/>
<keyword evidence="3" id="KW-0804">Transcription</keyword>
<dbReference type="GO" id="GO:0000976">
    <property type="term" value="F:transcription cis-regulatory region binding"/>
    <property type="evidence" value="ECO:0007669"/>
    <property type="project" value="TreeGrafter"/>
</dbReference>
<dbReference type="PROSITE" id="PS50977">
    <property type="entry name" value="HTH_TETR_2"/>
    <property type="match status" value="1"/>
</dbReference>
<dbReference type="SUPFAM" id="SSF46689">
    <property type="entry name" value="Homeodomain-like"/>
    <property type="match status" value="1"/>
</dbReference>
<accession>A0A511D612</accession>
<evidence type="ECO:0000256" key="1">
    <source>
        <dbReference type="ARBA" id="ARBA00023015"/>
    </source>
</evidence>
<dbReference type="InterPro" id="IPR001647">
    <property type="entry name" value="HTH_TetR"/>
</dbReference>
<organism evidence="6 7">
    <name type="scientific">Pseudonocardia asaccharolytica DSM 44247 = NBRC 16224</name>
    <dbReference type="NCBI Taxonomy" id="1123024"/>
    <lineage>
        <taxon>Bacteria</taxon>
        <taxon>Bacillati</taxon>
        <taxon>Actinomycetota</taxon>
        <taxon>Actinomycetes</taxon>
        <taxon>Pseudonocardiales</taxon>
        <taxon>Pseudonocardiaceae</taxon>
        <taxon>Pseudonocardia</taxon>
    </lineage>
</organism>
<keyword evidence="1" id="KW-0805">Transcription regulation</keyword>
<protein>
    <recommendedName>
        <fullName evidence="5">HTH tetR-type domain-containing protein</fullName>
    </recommendedName>
</protein>
<comment type="caution">
    <text evidence="6">The sequence shown here is derived from an EMBL/GenBank/DDBJ whole genome shotgun (WGS) entry which is preliminary data.</text>
</comment>
<comment type="caution">
    <text evidence="4">Lacks conserved residue(s) required for the propagation of feature annotation.</text>
</comment>
<dbReference type="GO" id="GO:0003700">
    <property type="term" value="F:DNA-binding transcription factor activity"/>
    <property type="evidence" value="ECO:0007669"/>
    <property type="project" value="TreeGrafter"/>
</dbReference>
<evidence type="ECO:0000313" key="6">
    <source>
        <dbReference type="EMBL" id="GEL19034.1"/>
    </source>
</evidence>
<evidence type="ECO:0000259" key="5">
    <source>
        <dbReference type="PROSITE" id="PS50977"/>
    </source>
</evidence>
<dbReference type="AlphaFoldDB" id="A0A511D612"/>
<dbReference type="Proteomes" id="UP000321328">
    <property type="component" value="Unassembled WGS sequence"/>
</dbReference>